<dbReference type="PROSITE" id="PS00764">
    <property type="entry name" value="ENDONUCLEASE_III_1"/>
    <property type="match status" value="1"/>
</dbReference>
<evidence type="ECO:0000256" key="6">
    <source>
        <dbReference type="ARBA" id="ARBA00022485"/>
    </source>
</evidence>
<dbReference type="Gene3D" id="3.90.79.10">
    <property type="entry name" value="Nucleoside Triphosphate Pyrophosphohydrolase"/>
    <property type="match status" value="1"/>
</dbReference>
<comment type="catalytic activity">
    <reaction evidence="1 14">
        <text>Hydrolyzes free adenine bases from 7,8-dihydro-8-oxoguanine:adenine mismatched double-stranded DNA, leaving an apurinic site.</text>
        <dbReference type="EC" id="3.2.2.31"/>
    </reaction>
</comment>
<dbReference type="GO" id="GO:0034039">
    <property type="term" value="F:8-oxo-7,8-dihydroguanine DNA N-glycosylase activity"/>
    <property type="evidence" value="ECO:0007669"/>
    <property type="project" value="TreeGrafter"/>
</dbReference>
<evidence type="ECO:0000256" key="1">
    <source>
        <dbReference type="ARBA" id="ARBA00000843"/>
    </source>
</evidence>
<evidence type="ECO:0000256" key="5">
    <source>
        <dbReference type="ARBA" id="ARBA00022023"/>
    </source>
</evidence>
<evidence type="ECO:0000256" key="4">
    <source>
        <dbReference type="ARBA" id="ARBA00012045"/>
    </source>
</evidence>
<comment type="caution">
    <text evidence="16">The sequence shown here is derived from an EMBL/GenBank/DDBJ whole genome shotgun (WGS) entry which is preliminary data.</text>
</comment>
<comment type="function">
    <text evidence="2">Adenine glycosylase active on G-A mispairs. MutY also corrects error-prone DNA synthesis past GO lesions which are due to the oxidatively damaged form of guanine: 7,8-dihydro-8-oxoguanine (8-oxo-dGTP).</text>
</comment>
<dbReference type="InterPro" id="IPR029119">
    <property type="entry name" value="MutY_C"/>
</dbReference>
<evidence type="ECO:0000313" key="16">
    <source>
        <dbReference type="EMBL" id="TLU74492.1"/>
    </source>
</evidence>
<dbReference type="Pfam" id="PF14815">
    <property type="entry name" value="NUDIX_4"/>
    <property type="match status" value="1"/>
</dbReference>
<dbReference type="Pfam" id="PF00730">
    <property type="entry name" value="HhH-GPD"/>
    <property type="match status" value="1"/>
</dbReference>
<dbReference type="InterPro" id="IPR023170">
    <property type="entry name" value="HhH_base_excis_C"/>
</dbReference>
<dbReference type="SUPFAM" id="SSF48150">
    <property type="entry name" value="DNA-glycosylase"/>
    <property type="match status" value="1"/>
</dbReference>
<dbReference type="GO" id="GO:0006298">
    <property type="term" value="P:mismatch repair"/>
    <property type="evidence" value="ECO:0007669"/>
    <property type="project" value="TreeGrafter"/>
</dbReference>
<evidence type="ECO:0000256" key="10">
    <source>
        <dbReference type="ARBA" id="ARBA00023004"/>
    </source>
</evidence>
<dbReference type="GO" id="GO:0006284">
    <property type="term" value="P:base-excision repair"/>
    <property type="evidence" value="ECO:0007669"/>
    <property type="project" value="UniProtKB-UniRule"/>
</dbReference>
<name>A0A5R9JA96_9PROT</name>
<dbReference type="FunFam" id="1.10.340.30:FF:000002">
    <property type="entry name" value="Adenine DNA glycosylase"/>
    <property type="match status" value="1"/>
</dbReference>
<evidence type="ECO:0000256" key="8">
    <source>
        <dbReference type="ARBA" id="ARBA00022763"/>
    </source>
</evidence>
<evidence type="ECO:0000256" key="13">
    <source>
        <dbReference type="ARBA" id="ARBA00023295"/>
    </source>
</evidence>
<keyword evidence="12" id="KW-0234">DNA repair</keyword>
<dbReference type="GO" id="GO:0000701">
    <property type="term" value="F:purine-specific mismatch base pair DNA N-glycosylase activity"/>
    <property type="evidence" value="ECO:0007669"/>
    <property type="project" value="UniProtKB-EC"/>
</dbReference>
<dbReference type="Proteomes" id="UP000305654">
    <property type="component" value="Unassembled WGS sequence"/>
</dbReference>
<keyword evidence="11" id="KW-0411">Iron-sulfur</keyword>
<dbReference type="EC" id="3.2.2.31" evidence="4 14"/>
<accession>A0A5R9JA96</accession>
<dbReference type="InterPro" id="IPR011257">
    <property type="entry name" value="DNA_glycosylase"/>
</dbReference>
<evidence type="ECO:0000256" key="7">
    <source>
        <dbReference type="ARBA" id="ARBA00022723"/>
    </source>
</evidence>
<organism evidence="16 17">
    <name type="scientific">Lichenicoccus roseus</name>
    <dbReference type="NCBI Taxonomy" id="2683649"/>
    <lineage>
        <taxon>Bacteria</taxon>
        <taxon>Pseudomonadati</taxon>
        <taxon>Pseudomonadota</taxon>
        <taxon>Alphaproteobacteria</taxon>
        <taxon>Acetobacterales</taxon>
        <taxon>Acetobacteraceae</taxon>
        <taxon>Lichenicoccus</taxon>
    </lineage>
</organism>
<dbReference type="InterPro" id="IPR044298">
    <property type="entry name" value="MIG/MutY"/>
</dbReference>
<dbReference type="SMART" id="SM00478">
    <property type="entry name" value="ENDO3c"/>
    <property type="match status" value="1"/>
</dbReference>
<keyword evidence="9" id="KW-0378">Hydrolase</keyword>
<evidence type="ECO:0000313" key="17">
    <source>
        <dbReference type="Proteomes" id="UP000305654"/>
    </source>
</evidence>
<dbReference type="CDD" id="cd03431">
    <property type="entry name" value="NUDIX_DNA_Glycosylase_C-MutY"/>
    <property type="match status" value="1"/>
</dbReference>
<comment type="cofactor">
    <cofactor evidence="14">
        <name>[4Fe-4S] cluster</name>
        <dbReference type="ChEBI" id="CHEBI:49883"/>
    </cofactor>
    <text evidence="14">Binds 1 [4Fe-4S] cluster.</text>
</comment>
<evidence type="ECO:0000256" key="12">
    <source>
        <dbReference type="ARBA" id="ARBA00023204"/>
    </source>
</evidence>
<evidence type="ECO:0000256" key="3">
    <source>
        <dbReference type="ARBA" id="ARBA00008343"/>
    </source>
</evidence>
<feature type="domain" description="HhH-GPD" evidence="15">
    <location>
        <begin position="55"/>
        <end position="206"/>
    </location>
</feature>
<dbReference type="CDD" id="cd00056">
    <property type="entry name" value="ENDO3c"/>
    <property type="match status" value="1"/>
</dbReference>
<evidence type="ECO:0000259" key="15">
    <source>
        <dbReference type="SMART" id="SM00478"/>
    </source>
</evidence>
<keyword evidence="8 14" id="KW-0227">DNA damage</keyword>
<sequence length="363" mass="38720">MDALVPPASAALAVTSTPPAGALLRWYDRHRRVLPWRAGPGQTADPYHVWLSEIMLQQTTVAAVVPYYRRFLELFPTVQALAAAGDGAVMSAWAGLGYYARARNLHACARAVAALGDFPDDVEGLRRLPGVGAYTSAAIAAIAFGRPVVPVDGNVERVTARLFAIDIPLPLARRVIGAAAATLNADLEAYARPSDFAQALFDLGATICTPRNPACAICPWMRCCAARAAGIAGDLPVKAAKAVRPQRHGAVFLLSDAEGRLLLRRRPPSGLLGGMTEFPGTAWRDAPFALDEVRASAPMAADWRPVGTVTHVFTHFALTLQVFAASVVQVAEDLLQVGFLRAPDAMATEALPSLMRKCLELPR</sequence>
<evidence type="ECO:0000256" key="11">
    <source>
        <dbReference type="ARBA" id="ARBA00023014"/>
    </source>
</evidence>
<reference evidence="16 17" key="1">
    <citation type="submission" date="2019-05" db="EMBL/GenBank/DDBJ databases">
        <authorList>
            <person name="Pankratov T."/>
            <person name="Grouzdev D."/>
        </authorList>
    </citation>
    <scope>NUCLEOTIDE SEQUENCE [LARGE SCALE GENOMIC DNA]</scope>
    <source>
        <strain evidence="16 17">KEBCLARHB70R</strain>
    </source>
</reference>
<dbReference type="InterPro" id="IPR004035">
    <property type="entry name" value="Endouclease-III_FeS-bd_BS"/>
</dbReference>
<dbReference type="AlphaFoldDB" id="A0A5R9JA96"/>
<dbReference type="PANTHER" id="PTHR42944:SF1">
    <property type="entry name" value="ADENINE DNA GLYCOSYLASE"/>
    <property type="match status" value="1"/>
</dbReference>
<proteinExistence type="inferred from homology"/>
<dbReference type="InterPro" id="IPR003265">
    <property type="entry name" value="HhH-GPD_domain"/>
</dbReference>
<evidence type="ECO:0000256" key="2">
    <source>
        <dbReference type="ARBA" id="ARBA00002933"/>
    </source>
</evidence>
<keyword evidence="7" id="KW-0479">Metal-binding</keyword>
<dbReference type="RefSeq" id="WP_138324741.1">
    <property type="nucleotide sequence ID" value="NZ_VCDI01000001.1"/>
</dbReference>
<gene>
    <name evidence="16" type="ORF">FE263_04790</name>
</gene>
<dbReference type="Gene3D" id="1.10.1670.10">
    <property type="entry name" value="Helix-hairpin-Helix base-excision DNA repair enzymes (C-terminal)"/>
    <property type="match status" value="1"/>
</dbReference>
<protein>
    <recommendedName>
        <fullName evidence="5 14">Adenine DNA glycosylase</fullName>
        <ecNumber evidence="4 14">3.2.2.31</ecNumber>
    </recommendedName>
</protein>
<keyword evidence="13 14" id="KW-0326">Glycosidase</keyword>
<dbReference type="OrthoDB" id="9802365at2"/>
<dbReference type="GO" id="GO:0032357">
    <property type="term" value="F:oxidized purine DNA binding"/>
    <property type="evidence" value="ECO:0007669"/>
    <property type="project" value="TreeGrafter"/>
</dbReference>
<dbReference type="GO" id="GO:0051539">
    <property type="term" value="F:4 iron, 4 sulfur cluster binding"/>
    <property type="evidence" value="ECO:0007669"/>
    <property type="project" value="UniProtKB-UniRule"/>
</dbReference>
<dbReference type="InterPro" id="IPR015797">
    <property type="entry name" value="NUDIX_hydrolase-like_dom_sf"/>
</dbReference>
<evidence type="ECO:0000256" key="14">
    <source>
        <dbReference type="RuleBase" id="RU365096"/>
    </source>
</evidence>
<dbReference type="GO" id="GO:0046872">
    <property type="term" value="F:metal ion binding"/>
    <property type="evidence" value="ECO:0007669"/>
    <property type="project" value="UniProtKB-UniRule"/>
</dbReference>
<comment type="similarity">
    <text evidence="3 14">Belongs to the Nth/MutY family.</text>
</comment>
<dbReference type="Gene3D" id="1.10.340.30">
    <property type="entry name" value="Hypothetical protein, domain 2"/>
    <property type="match status" value="1"/>
</dbReference>
<keyword evidence="17" id="KW-1185">Reference proteome</keyword>
<evidence type="ECO:0000256" key="9">
    <source>
        <dbReference type="ARBA" id="ARBA00022801"/>
    </source>
</evidence>
<keyword evidence="6" id="KW-0004">4Fe-4S</keyword>
<dbReference type="EMBL" id="VCDI01000001">
    <property type="protein sequence ID" value="TLU74492.1"/>
    <property type="molecule type" value="Genomic_DNA"/>
</dbReference>
<dbReference type="SUPFAM" id="SSF55811">
    <property type="entry name" value="Nudix"/>
    <property type="match status" value="1"/>
</dbReference>
<dbReference type="GO" id="GO:0035485">
    <property type="term" value="F:adenine/guanine mispair binding"/>
    <property type="evidence" value="ECO:0007669"/>
    <property type="project" value="TreeGrafter"/>
</dbReference>
<keyword evidence="10 14" id="KW-0408">Iron</keyword>
<dbReference type="PANTHER" id="PTHR42944">
    <property type="entry name" value="ADENINE DNA GLYCOSYLASE"/>
    <property type="match status" value="1"/>
</dbReference>